<comment type="cofactor">
    <cofactor evidence="1">
        <name>pyrroloquinoline quinone</name>
        <dbReference type="ChEBI" id="CHEBI:58442"/>
    </cofactor>
</comment>
<evidence type="ECO:0000259" key="4">
    <source>
        <dbReference type="Pfam" id="PF01011"/>
    </source>
</evidence>
<evidence type="ECO:0000256" key="1">
    <source>
        <dbReference type="ARBA" id="ARBA00001931"/>
    </source>
</evidence>
<organism evidence="5">
    <name type="scientific">marine metagenome</name>
    <dbReference type="NCBI Taxonomy" id="408172"/>
    <lineage>
        <taxon>unclassified sequences</taxon>
        <taxon>metagenomes</taxon>
        <taxon>ecological metagenomes</taxon>
    </lineage>
</organism>
<name>A0A382IUM5_9ZZZZ</name>
<evidence type="ECO:0000256" key="3">
    <source>
        <dbReference type="ARBA" id="ARBA00023002"/>
    </source>
</evidence>
<feature type="non-terminal residue" evidence="5">
    <location>
        <position position="226"/>
    </location>
</feature>
<sequence>MESIQPPVAALLLLVAVGMCPIGEIRLLAQAGAQVGEWPTYASDKASSKYSPLDQINRDNVGQLQIAWRQSTIPDAARHGSTIPAPARSQNTPLMVGGLLYISTGLGSIAALDATTGAVVWSADPQRGPGTEGPRGNSTRGVAYWHDRVIAIVGPFLTAFNATTGERFPEFGDAGVVDLRRGYDDRVVDRYTWRSAPLVVNEVIVVGSFNTDFLAAVQPATKEAPP</sequence>
<feature type="domain" description="Pyrrolo-quinoline quinone repeat" evidence="4">
    <location>
        <begin position="38"/>
        <end position="215"/>
    </location>
</feature>
<dbReference type="InterPro" id="IPR002372">
    <property type="entry name" value="PQQ_rpt_dom"/>
</dbReference>
<dbReference type="PANTHER" id="PTHR32303">
    <property type="entry name" value="QUINOPROTEIN ALCOHOL DEHYDROGENASE (CYTOCHROME C)"/>
    <property type="match status" value="1"/>
</dbReference>
<evidence type="ECO:0000256" key="2">
    <source>
        <dbReference type="ARBA" id="ARBA00008156"/>
    </source>
</evidence>
<gene>
    <name evidence="5" type="ORF">METZ01_LOCUS256244</name>
</gene>
<dbReference type="InterPro" id="IPR011047">
    <property type="entry name" value="Quinoprotein_ADH-like_sf"/>
</dbReference>
<proteinExistence type="inferred from homology"/>
<keyword evidence="3" id="KW-0560">Oxidoreductase</keyword>
<dbReference type="PANTHER" id="PTHR32303:SF4">
    <property type="entry name" value="QUINOPROTEIN GLUCOSE DEHYDROGENASE"/>
    <property type="match status" value="1"/>
</dbReference>
<dbReference type="Gene3D" id="2.140.10.10">
    <property type="entry name" value="Quinoprotein alcohol dehydrogenase-like superfamily"/>
    <property type="match status" value="1"/>
</dbReference>
<dbReference type="GO" id="GO:0016491">
    <property type="term" value="F:oxidoreductase activity"/>
    <property type="evidence" value="ECO:0007669"/>
    <property type="project" value="UniProtKB-KW"/>
</dbReference>
<dbReference type="Pfam" id="PF01011">
    <property type="entry name" value="PQQ"/>
    <property type="match status" value="1"/>
</dbReference>
<dbReference type="AlphaFoldDB" id="A0A382IUM5"/>
<dbReference type="EMBL" id="UINC01069763">
    <property type="protein sequence ID" value="SVC03390.1"/>
    <property type="molecule type" value="Genomic_DNA"/>
</dbReference>
<evidence type="ECO:0000313" key="5">
    <source>
        <dbReference type="EMBL" id="SVC03390.1"/>
    </source>
</evidence>
<dbReference type="SUPFAM" id="SSF50998">
    <property type="entry name" value="Quinoprotein alcohol dehydrogenase-like"/>
    <property type="match status" value="1"/>
</dbReference>
<protein>
    <recommendedName>
        <fullName evidence="4">Pyrrolo-quinoline quinone repeat domain-containing protein</fullName>
    </recommendedName>
</protein>
<comment type="similarity">
    <text evidence="2">Belongs to the bacterial PQQ dehydrogenase family.</text>
</comment>
<accession>A0A382IUM5</accession>
<reference evidence="5" key="1">
    <citation type="submission" date="2018-05" db="EMBL/GenBank/DDBJ databases">
        <authorList>
            <person name="Lanie J.A."/>
            <person name="Ng W.-L."/>
            <person name="Kazmierczak K.M."/>
            <person name="Andrzejewski T.M."/>
            <person name="Davidsen T.M."/>
            <person name="Wayne K.J."/>
            <person name="Tettelin H."/>
            <person name="Glass J.I."/>
            <person name="Rusch D."/>
            <person name="Podicherti R."/>
            <person name="Tsui H.-C.T."/>
            <person name="Winkler M.E."/>
        </authorList>
    </citation>
    <scope>NUCLEOTIDE SEQUENCE</scope>
</reference>